<dbReference type="PANTHER" id="PTHR37423:SF2">
    <property type="entry name" value="MEMBRANE-BOUND LYTIC MUREIN TRANSGLYCOSYLASE C"/>
    <property type="match status" value="1"/>
</dbReference>
<name>A0A0J1JFL7_9GAMM</name>
<dbReference type="Gene3D" id="1.10.530.10">
    <property type="match status" value="1"/>
</dbReference>
<comment type="caution">
    <text evidence="3">The sequence shown here is derived from an EMBL/GenBank/DDBJ whole genome shotgun (WGS) entry which is preliminary data.</text>
</comment>
<dbReference type="InterPro" id="IPR023346">
    <property type="entry name" value="Lysozyme-like_dom_sf"/>
</dbReference>
<protein>
    <recommendedName>
        <fullName evidence="2">LysM domain-containing protein</fullName>
    </recommendedName>
</protein>
<evidence type="ECO:0000259" key="2">
    <source>
        <dbReference type="PROSITE" id="PS51782"/>
    </source>
</evidence>
<proteinExistence type="inferred from homology"/>
<dbReference type="PATRIC" id="fig|754436.4.peg.2748"/>
<dbReference type="SUPFAM" id="SSF54106">
    <property type="entry name" value="LysM domain"/>
    <property type="match status" value="1"/>
</dbReference>
<accession>A0A0J1JFL7</accession>
<dbReference type="EMBL" id="LDOV01000022">
    <property type="protein sequence ID" value="KLV00582.1"/>
    <property type="molecule type" value="Genomic_DNA"/>
</dbReference>
<dbReference type="CDD" id="cd16894">
    <property type="entry name" value="MltD-like"/>
    <property type="match status" value="1"/>
</dbReference>
<feature type="domain" description="LysM" evidence="2">
    <location>
        <begin position="369"/>
        <end position="412"/>
    </location>
</feature>
<keyword evidence="4" id="KW-1185">Reference proteome</keyword>
<reference evidence="3 4" key="1">
    <citation type="submission" date="2015-05" db="EMBL/GenBank/DDBJ databases">
        <title>Photobacterium galathea sp. nov.</title>
        <authorList>
            <person name="Machado H."/>
            <person name="Gram L."/>
        </authorList>
    </citation>
    <scope>NUCLEOTIDE SEQUENCE [LARGE SCALE GENOMIC DNA]</scope>
    <source>
        <strain evidence="3 4">DSM 25995</strain>
    </source>
</reference>
<dbReference type="InterPro" id="IPR008258">
    <property type="entry name" value="Transglycosylase_SLT_dom_1"/>
</dbReference>
<organism evidence="3 4">
    <name type="scientific">Photobacterium aphoticum</name>
    <dbReference type="NCBI Taxonomy" id="754436"/>
    <lineage>
        <taxon>Bacteria</taxon>
        <taxon>Pseudomonadati</taxon>
        <taxon>Pseudomonadota</taxon>
        <taxon>Gammaproteobacteria</taxon>
        <taxon>Vibrionales</taxon>
        <taxon>Vibrionaceae</taxon>
        <taxon>Photobacterium</taxon>
    </lineage>
</organism>
<gene>
    <name evidence="3" type="ORF">ABT58_12920</name>
</gene>
<evidence type="ECO:0000256" key="1">
    <source>
        <dbReference type="ARBA" id="ARBA00007734"/>
    </source>
</evidence>
<dbReference type="Pfam" id="PF01464">
    <property type="entry name" value="SLT"/>
    <property type="match status" value="1"/>
</dbReference>
<evidence type="ECO:0000313" key="4">
    <source>
        <dbReference type="Proteomes" id="UP000036426"/>
    </source>
</evidence>
<dbReference type="PROSITE" id="PS51782">
    <property type="entry name" value="LYSM"/>
    <property type="match status" value="1"/>
</dbReference>
<dbReference type="PANTHER" id="PTHR37423">
    <property type="entry name" value="SOLUBLE LYTIC MUREIN TRANSGLYCOSYLASE-RELATED"/>
    <property type="match status" value="1"/>
</dbReference>
<dbReference type="Proteomes" id="UP000036426">
    <property type="component" value="Unassembled WGS sequence"/>
</dbReference>
<dbReference type="Pfam" id="PF01476">
    <property type="entry name" value="LysM"/>
    <property type="match status" value="1"/>
</dbReference>
<comment type="similarity">
    <text evidence="1">Belongs to the transglycosylase Slt family.</text>
</comment>
<dbReference type="InterPro" id="IPR018392">
    <property type="entry name" value="LysM"/>
</dbReference>
<sequence>MPYVFLASVVIFIAGCQNISPNMEEAHVLQPPVHSRTDALSSSLPDKWSVATINHRCPISSEQFKGRYIATGNHETLQTHTSHATVLPPLLNTEPPELWDELSAQFSMHVPNNRRIRQHKRWFINNPYHIEVVTARAEPFLYYLYEQVKARNLPIELTLLPFVESSFDQFAHSHKGAAGLWQITAPTGKTFGLTIVPGYDGRRDIVASTQAALDLLEYLYERFDHNWLHAIAAYNTGGARVRNAIKQNRAMGKSTDFWALKLPRETRHYVPKLLAMAELVKQREKYDLHFASIKAQPQVEEVVIQERIRLKHLAGYAGMSSKTLYQLNPGYTGGYTMKKTENKILLPVTHRTKFYENEKSKRVTKYRFMVYDIQAGDSLNQLASLNDTSVDVIKQVNYLSHSYIFAGQKILIPE</sequence>
<dbReference type="AlphaFoldDB" id="A0A0J1JFL7"/>
<dbReference type="Gene3D" id="3.10.350.10">
    <property type="entry name" value="LysM domain"/>
    <property type="match status" value="1"/>
</dbReference>
<dbReference type="InterPro" id="IPR036779">
    <property type="entry name" value="LysM_dom_sf"/>
</dbReference>
<evidence type="ECO:0000313" key="3">
    <source>
        <dbReference type="EMBL" id="KLV00582.1"/>
    </source>
</evidence>
<dbReference type="SUPFAM" id="SSF53955">
    <property type="entry name" value="Lysozyme-like"/>
    <property type="match status" value="1"/>
</dbReference>
<dbReference type="SMART" id="SM00257">
    <property type="entry name" value="LysM"/>
    <property type="match status" value="1"/>
</dbReference>